<reference evidence="6 7" key="1">
    <citation type="submission" date="2016-01" db="EMBL/GenBank/DDBJ databases">
        <title>Whole genome sequencing of Myroides marinus L41.</title>
        <authorList>
            <person name="Hong K.W."/>
        </authorList>
    </citation>
    <scope>NUCLEOTIDE SEQUENCE [LARGE SCALE GENOMIC DNA]</scope>
    <source>
        <strain evidence="6 7">L41</strain>
    </source>
</reference>
<dbReference type="OrthoDB" id="632644at2"/>
<dbReference type="Gene3D" id="1.10.10.60">
    <property type="entry name" value="Homeodomain-like"/>
    <property type="match status" value="1"/>
</dbReference>
<keyword evidence="7" id="KW-1185">Reference proteome</keyword>
<dbReference type="RefSeq" id="WP_038987150.1">
    <property type="nucleotide sequence ID" value="NZ_JACAJP010000055.1"/>
</dbReference>
<gene>
    <name evidence="6" type="ORF">AV926_14780</name>
</gene>
<comment type="caution">
    <text evidence="6">The sequence shown here is derived from an EMBL/GenBank/DDBJ whole genome shotgun (WGS) entry which is preliminary data.</text>
</comment>
<dbReference type="GO" id="GO:0003700">
    <property type="term" value="F:DNA-binding transcription factor activity"/>
    <property type="evidence" value="ECO:0007669"/>
    <property type="project" value="InterPro"/>
</dbReference>
<name>A0A165QXZ1_9FLAO</name>
<keyword evidence="4" id="KW-0472">Membrane</keyword>
<protein>
    <submittedName>
        <fullName evidence="6">AraC family transcriptional regulator</fullName>
    </submittedName>
</protein>
<dbReference type="PANTHER" id="PTHR43280:SF32">
    <property type="entry name" value="TRANSCRIPTIONAL REGULATORY PROTEIN"/>
    <property type="match status" value="1"/>
</dbReference>
<keyword evidence="4" id="KW-1133">Transmembrane helix</keyword>
<dbReference type="EMBL" id="LQNU01000073">
    <property type="protein sequence ID" value="KZE77192.1"/>
    <property type="molecule type" value="Genomic_DNA"/>
</dbReference>
<dbReference type="InterPro" id="IPR020449">
    <property type="entry name" value="Tscrpt_reg_AraC-type_HTH"/>
</dbReference>
<evidence type="ECO:0000256" key="2">
    <source>
        <dbReference type="ARBA" id="ARBA00023125"/>
    </source>
</evidence>
<sequence length="290" mass="33909">MLELLQISDLQKMYGIEYPIQMDGLVILDSKSVDLKMFLEQKYQYRGLIFVFSNQGTLRMKINHKEHTALQGATLIILPEMNVEPVEWSDDFMAEIFIMSYDFIEKYTILSEFINNSEVLNSLLIYPVDQDKQVIGELVALIKKYYQEAKSLLLEQMIQYLVFSLITAVAMSYLSLSKKENLQKTRINDVTDSFLELVNKHGHIERNVSFYAEQLHLTAQHLSILIKKRTGKSVKSWIGFIVINKAKEYLMTTSLSVKQISDKLEFTDSSQFCRYFKRYIGQTPNEYRKR</sequence>
<dbReference type="SUPFAM" id="SSF46689">
    <property type="entry name" value="Homeodomain-like"/>
    <property type="match status" value="1"/>
</dbReference>
<feature type="domain" description="HTH araC/xylS-type" evidence="5">
    <location>
        <begin position="192"/>
        <end position="290"/>
    </location>
</feature>
<keyword evidence="3" id="KW-0804">Transcription</keyword>
<dbReference type="Pfam" id="PF12833">
    <property type="entry name" value="HTH_18"/>
    <property type="match status" value="1"/>
</dbReference>
<organism evidence="6 7">
    <name type="scientific">Myroides marinus</name>
    <dbReference type="NCBI Taxonomy" id="703342"/>
    <lineage>
        <taxon>Bacteria</taxon>
        <taxon>Pseudomonadati</taxon>
        <taxon>Bacteroidota</taxon>
        <taxon>Flavobacteriia</taxon>
        <taxon>Flavobacteriales</taxon>
        <taxon>Flavobacteriaceae</taxon>
        <taxon>Myroides</taxon>
    </lineage>
</organism>
<feature type="transmembrane region" description="Helical" evidence="4">
    <location>
        <begin position="157"/>
        <end position="176"/>
    </location>
</feature>
<dbReference type="InterPro" id="IPR009057">
    <property type="entry name" value="Homeodomain-like_sf"/>
</dbReference>
<keyword evidence="1" id="KW-0805">Transcription regulation</keyword>
<dbReference type="GO" id="GO:0043565">
    <property type="term" value="F:sequence-specific DNA binding"/>
    <property type="evidence" value="ECO:0007669"/>
    <property type="project" value="InterPro"/>
</dbReference>
<evidence type="ECO:0000313" key="6">
    <source>
        <dbReference type="EMBL" id="KZE77192.1"/>
    </source>
</evidence>
<dbReference type="SMART" id="SM00342">
    <property type="entry name" value="HTH_ARAC"/>
    <property type="match status" value="1"/>
</dbReference>
<evidence type="ECO:0000256" key="4">
    <source>
        <dbReference type="SAM" id="Phobius"/>
    </source>
</evidence>
<dbReference type="Proteomes" id="UP000076630">
    <property type="component" value="Unassembled WGS sequence"/>
</dbReference>
<dbReference type="PROSITE" id="PS01124">
    <property type="entry name" value="HTH_ARAC_FAMILY_2"/>
    <property type="match status" value="1"/>
</dbReference>
<keyword evidence="4" id="KW-0812">Transmembrane</keyword>
<proteinExistence type="predicted"/>
<evidence type="ECO:0000259" key="5">
    <source>
        <dbReference type="PROSITE" id="PS01124"/>
    </source>
</evidence>
<dbReference type="AlphaFoldDB" id="A0A165QXZ1"/>
<evidence type="ECO:0000256" key="3">
    <source>
        <dbReference type="ARBA" id="ARBA00023163"/>
    </source>
</evidence>
<evidence type="ECO:0000313" key="7">
    <source>
        <dbReference type="Proteomes" id="UP000076630"/>
    </source>
</evidence>
<dbReference type="PRINTS" id="PR00032">
    <property type="entry name" value="HTHARAC"/>
</dbReference>
<keyword evidence="2" id="KW-0238">DNA-binding</keyword>
<dbReference type="PANTHER" id="PTHR43280">
    <property type="entry name" value="ARAC-FAMILY TRANSCRIPTIONAL REGULATOR"/>
    <property type="match status" value="1"/>
</dbReference>
<accession>A0A165QXZ1</accession>
<evidence type="ECO:0000256" key="1">
    <source>
        <dbReference type="ARBA" id="ARBA00023015"/>
    </source>
</evidence>
<dbReference type="InterPro" id="IPR018060">
    <property type="entry name" value="HTH_AraC"/>
</dbReference>